<dbReference type="CDD" id="cd05381">
    <property type="entry name" value="CAP_PR-1"/>
    <property type="match status" value="1"/>
</dbReference>
<gene>
    <name evidence="5" type="primary">LOC107435606</name>
</gene>
<dbReference type="InterPro" id="IPR018244">
    <property type="entry name" value="Allrgn_V5/Tpx1_CS"/>
</dbReference>
<protein>
    <submittedName>
        <fullName evidence="5">STS14 protein</fullName>
    </submittedName>
</protein>
<feature type="region of interest" description="Disordered" evidence="1">
    <location>
        <begin position="27"/>
        <end position="86"/>
    </location>
</feature>
<dbReference type="SUPFAM" id="SSF55797">
    <property type="entry name" value="PR-1-like"/>
    <property type="match status" value="1"/>
</dbReference>
<dbReference type="SMART" id="SM00198">
    <property type="entry name" value="SCP"/>
    <property type="match status" value="1"/>
</dbReference>
<accession>A0A6P4BI60</accession>
<keyword evidence="4" id="KW-1185">Reference proteome</keyword>
<dbReference type="InParanoid" id="A0A6P4BI60"/>
<evidence type="ECO:0000259" key="3">
    <source>
        <dbReference type="SMART" id="SM00198"/>
    </source>
</evidence>
<evidence type="ECO:0000313" key="5">
    <source>
        <dbReference type="RefSeq" id="XP_015902725.2"/>
    </source>
</evidence>
<reference evidence="5" key="1">
    <citation type="submission" date="2025-08" db="UniProtKB">
        <authorList>
            <consortium name="RefSeq"/>
        </authorList>
    </citation>
    <scope>IDENTIFICATION</scope>
    <source>
        <tissue evidence="5">Seedling</tissue>
    </source>
</reference>
<dbReference type="AlphaFoldDB" id="A0A6P4BI60"/>
<organism evidence="4 5">
    <name type="scientific">Ziziphus jujuba</name>
    <name type="common">Chinese jujube</name>
    <name type="synonym">Ziziphus sativa</name>
    <dbReference type="NCBI Taxonomy" id="326968"/>
    <lineage>
        <taxon>Eukaryota</taxon>
        <taxon>Viridiplantae</taxon>
        <taxon>Streptophyta</taxon>
        <taxon>Embryophyta</taxon>
        <taxon>Tracheophyta</taxon>
        <taxon>Spermatophyta</taxon>
        <taxon>Magnoliopsida</taxon>
        <taxon>eudicotyledons</taxon>
        <taxon>Gunneridae</taxon>
        <taxon>Pentapetalae</taxon>
        <taxon>rosids</taxon>
        <taxon>fabids</taxon>
        <taxon>Rosales</taxon>
        <taxon>Rhamnaceae</taxon>
        <taxon>Paliureae</taxon>
        <taxon>Ziziphus</taxon>
    </lineage>
</organism>
<dbReference type="Proteomes" id="UP001652623">
    <property type="component" value="Chromosome 11"/>
</dbReference>
<dbReference type="FunCoup" id="A0A6P4BI60">
    <property type="interactions" value="81"/>
</dbReference>
<feature type="domain" description="SCP" evidence="3">
    <location>
        <begin position="88"/>
        <end position="220"/>
    </location>
</feature>
<feature type="compositionally biased region" description="Low complexity" evidence="1">
    <location>
        <begin position="49"/>
        <end position="61"/>
    </location>
</feature>
<evidence type="ECO:0000313" key="4">
    <source>
        <dbReference type="Proteomes" id="UP001652623"/>
    </source>
</evidence>
<dbReference type="InterPro" id="IPR035940">
    <property type="entry name" value="CAP_sf"/>
</dbReference>
<dbReference type="SMR" id="A0A6P4BI60"/>
<dbReference type="Pfam" id="PF00188">
    <property type="entry name" value="CAP"/>
    <property type="match status" value="1"/>
</dbReference>
<dbReference type="Gene3D" id="3.40.33.10">
    <property type="entry name" value="CAP"/>
    <property type="match status" value="1"/>
</dbReference>
<dbReference type="PANTHER" id="PTHR10334">
    <property type="entry name" value="CYSTEINE-RICH SECRETORY PROTEIN-RELATED"/>
    <property type="match status" value="1"/>
</dbReference>
<feature type="chain" id="PRO_5046415444" evidence="2">
    <location>
        <begin position="24"/>
        <end position="288"/>
    </location>
</feature>
<sequence>MSPARFLVSLIIFISIFILTVSAKGHHRHAPSSTTGQPPNRGTNVGGSTAAAPRATHTPPTTTLPPPSPQTVNAPPTPASPTPPRRGAVAREFLKAHNLVRMKHNQTLYKWDKTVARFARRWALTRAVDCRMIHSMGPYGENMFWGKYDHWTATDAVQSWAMEDKNYNADTNQCTPNKMCGHYTQIVWHESLLLGCSRMRCYNGSVVVICEYDPPGNYLGESPFGKIFDNQPIPRSEGPQTLPPPTATPTSMTSSPSNSSPSTLPPSTPSNSSPSTLPPPPPSPQTAA</sequence>
<dbReference type="InterPro" id="IPR001283">
    <property type="entry name" value="CRISP-related"/>
</dbReference>
<feature type="compositionally biased region" description="Pro residues" evidence="1">
    <location>
        <begin position="276"/>
        <end position="288"/>
    </location>
</feature>
<dbReference type="GO" id="GO:0005576">
    <property type="term" value="C:extracellular region"/>
    <property type="evidence" value="ECO:0007669"/>
    <property type="project" value="InterPro"/>
</dbReference>
<dbReference type="KEGG" id="zju:107435606"/>
<dbReference type="PROSITE" id="PS01009">
    <property type="entry name" value="CRISP_1"/>
    <property type="match status" value="1"/>
</dbReference>
<keyword evidence="2" id="KW-0732">Signal</keyword>
<dbReference type="InterPro" id="IPR014044">
    <property type="entry name" value="CAP_dom"/>
</dbReference>
<feature type="compositionally biased region" description="Pro residues" evidence="1">
    <location>
        <begin position="62"/>
        <end position="84"/>
    </location>
</feature>
<feature type="compositionally biased region" description="Polar residues" evidence="1">
    <location>
        <begin position="31"/>
        <end position="47"/>
    </location>
</feature>
<dbReference type="GeneID" id="107435606"/>
<dbReference type="RefSeq" id="XP_015902725.2">
    <property type="nucleotide sequence ID" value="XM_016047239.4"/>
</dbReference>
<feature type="compositionally biased region" description="Low complexity" evidence="1">
    <location>
        <begin position="248"/>
        <end position="262"/>
    </location>
</feature>
<evidence type="ECO:0000256" key="1">
    <source>
        <dbReference type="SAM" id="MobiDB-lite"/>
    </source>
</evidence>
<name>A0A6P4BI60_ZIZJJ</name>
<dbReference type="PRINTS" id="PR00837">
    <property type="entry name" value="V5TPXLIKE"/>
</dbReference>
<evidence type="ECO:0000256" key="2">
    <source>
        <dbReference type="SAM" id="SignalP"/>
    </source>
</evidence>
<proteinExistence type="predicted"/>
<feature type="signal peptide" evidence="2">
    <location>
        <begin position="1"/>
        <end position="23"/>
    </location>
</feature>
<feature type="region of interest" description="Disordered" evidence="1">
    <location>
        <begin position="228"/>
        <end position="288"/>
    </location>
</feature>